<dbReference type="RefSeq" id="WP_207869640.1">
    <property type="nucleotide sequence ID" value="NZ_CP062222.1"/>
</dbReference>
<gene>
    <name evidence="1" type="ORF">IFJ75_16780</name>
</gene>
<dbReference type="Proteomes" id="UP000663918">
    <property type="component" value="Chromosome"/>
</dbReference>
<keyword evidence="2" id="KW-1185">Reference proteome</keyword>
<protein>
    <submittedName>
        <fullName evidence="1">Uncharacterized protein</fullName>
    </submittedName>
</protein>
<reference evidence="1" key="1">
    <citation type="submission" date="2020-09" db="EMBL/GenBank/DDBJ databases">
        <title>Brevundimonas sp. LVF2 isolated from a puddle in Goettingen, Germany.</title>
        <authorList>
            <person name="Friedrich I."/>
            <person name="Klassen A."/>
            <person name="Hannes N."/>
            <person name="Schneider D."/>
            <person name="Hertel R."/>
            <person name="Daniel R."/>
        </authorList>
    </citation>
    <scope>NUCLEOTIDE SEQUENCE</scope>
    <source>
        <strain evidence="1">LVF2</strain>
    </source>
</reference>
<accession>A0A975C020</accession>
<name>A0A975C020_9CAUL</name>
<evidence type="ECO:0000313" key="1">
    <source>
        <dbReference type="EMBL" id="QTC90860.1"/>
    </source>
</evidence>
<evidence type="ECO:0000313" key="2">
    <source>
        <dbReference type="Proteomes" id="UP000663918"/>
    </source>
</evidence>
<dbReference type="EMBL" id="CP062222">
    <property type="protein sequence ID" value="QTC90860.1"/>
    <property type="molecule type" value="Genomic_DNA"/>
</dbReference>
<proteinExistence type="predicted"/>
<dbReference type="AlphaFoldDB" id="A0A975C020"/>
<organism evidence="1 2">
    <name type="scientific">Brevundimonas goettingensis</name>
    <dbReference type="NCBI Taxonomy" id="2774190"/>
    <lineage>
        <taxon>Bacteria</taxon>
        <taxon>Pseudomonadati</taxon>
        <taxon>Pseudomonadota</taxon>
        <taxon>Alphaproteobacteria</taxon>
        <taxon>Caulobacterales</taxon>
        <taxon>Caulobacteraceae</taxon>
        <taxon>Brevundimonas</taxon>
    </lineage>
</organism>
<dbReference type="KEGG" id="bgoe:IFJ75_16780"/>
<sequence length="138" mass="15106">MSESRQQAVVPERNVDISGGDFSDLPGSAWKTPPLTNYDGIVVTALRVMDRLRDQAGSFDFRPFGADIWMTVRYLGIRPYASEPKHIFHVVGGEFELLLIIGLDVRTALIACRGNREALQHAVEQVEAAYSAAGMGVG</sequence>